<reference evidence="3" key="1">
    <citation type="submission" date="2011-06" db="EMBL/GenBank/DDBJ databases">
        <title>The complete genome of chromosome of Runella slithyformis DSM 19594.</title>
        <authorList>
            <consortium name="US DOE Joint Genome Institute (JGI-PGF)"/>
            <person name="Lucas S."/>
            <person name="Han J."/>
            <person name="Lapidus A."/>
            <person name="Bruce D."/>
            <person name="Goodwin L."/>
            <person name="Pitluck S."/>
            <person name="Peters L."/>
            <person name="Kyrpides N."/>
            <person name="Mavromatis K."/>
            <person name="Ivanova N."/>
            <person name="Ovchinnikova G."/>
            <person name="Zhang X."/>
            <person name="Misra M."/>
            <person name="Detter J.C."/>
            <person name="Tapia R."/>
            <person name="Han C."/>
            <person name="Land M."/>
            <person name="Hauser L."/>
            <person name="Markowitz V."/>
            <person name="Cheng J.-F."/>
            <person name="Hugenholtz P."/>
            <person name="Woyke T."/>
            <person name="Wu D."/>
            <person name="Tindall B."/>
            <person name="Faehrich R."/>
            <person name="Brambilla E."/>
            <person name="Klenk H.-P."/>
            <person name="Eisen J.A."/>
        </authorList>
    </citation>
    <scope>NUCLEOTIDE SEQUENCE [LARGE SCALE GENOMIC DNA]</scope>
    <source>
        <strain evidence="3">ATCC 29530 / DSM 19594 / LMG 11500 / NCIMB 11436 / LSU 4</strain>
    </source>
</reference>
<evidence type="ECO:0000313" key="3">
    <source>
        <dbReference type="Proteomes" id="UP000000493"/>
    </source>
</evidence>
<dbReference type="EMBL" id="CP002859">
    <property type="protein sequence ID" value="AEI51276.1"/>
    <property type="molecule type" value="Genomic_DNA"/>
</dbReference>
<reference evidence="2 3" key="2">
    <citation type="journal article" date="2012" name="Stand. Genomic Sci.">
        <title>Complete genome sequence of the aquatic bacterium Runella slithyformis type strain (LSU 4(T)).</title>
        <authorList>
            <person name="Copeland A."/>
            <person name="Zhang X."/>
            <person name="Misra M."/>
            <person name="Lapidus A."/>
            <person name="Nolan M."/>
            <person name="Lucas S."/>
            <person name="Deshpande S."/>
            <person name="Cheng J.F."/>
            <person name="Tapia R."/>
            <person name="Goodwin L.A."/>
            <person name="Pitluck S."/>
            <person name="Liolios K."/>
            <person name="Pagani I."/>
            <person name="Ivanova N."/>
            <person name="Mikhailova N."/>
            <person name="Pati A."/>
            <person name="Chen A."/>
            <person name="Palaniappan K."/>
            <person name="Land M."/>
            <person name="Hauser L."/>
            <person name="Pan C."/>
            <person name="Jeffries C.D."/>
            <person name="Detter J.C."/>
            <person name="Brambilla E.M."/>
            <person name="Rohde M."/>
            <person name="Djao O.D."/>
            <person name="Goker M."/>
            <person name="Sikorski J."/>
            <person name="Tindall B.J."/>
            <person name="Woyke T."/>
            <person name="Bristow J."/>
            <person name="Eisen J.A."/>
            <person name="Markowitz V."/>
            <person name="Hugenholtz P."/>
            <person name="Kyrpides N.C."/>
            <person name="Klenk H.P."/>
            <person name="Mavromatis K."/>
        </authorList>
    </citation>
    <scope>NUCLEOTIDE SEQUENCE [LARGE SCALE GENOMIC DNA]</scope>
    <source>
        <strain evidence="3">ATCC 29530 / DSM 19594 / LMG 11500 / NCIMB 11436 / LSU 4</strain>
    </source>
</reference>
<feature type="region of interest" description="Disordered" evidence="1">
    <location>
        <begin position="50"/>
        <end position="89"/>
    </location>
</feature>
<organism evidence="2 3">
    <name type="scientific">Runella slithyformis (strain ATCC 29530 / DSM 19594 / LMG 11500 / NCIMB 11436 / LSU 4)</name>
    <dbReference type="NCBI Taxonomy" id="761193"/>
    <lineage>
        <taxon>Bacteria</taxon>
        <taxon>Pseudomonadati</taxon>
        <taxon>Bacteroidota</taxon>
        <taxon>Cytophagia</taxon>
        <taxon>Cytophagales</taxon>
        <taxon>Spirosomataceae</taxon>
        <taxon>Runella</taxon>
    </lineage>
</organism>
<sequence length="289" mass="30934">MNLFISRFLRYAFTVIVLSCATISCNKQNAEPQIDPSDAKKVGQALILPDGTETKEGTPPAPSTAPQAPKVTPVVTEQPTNNGNTETVPIRYSNLNGGIGGVYAQVEGATNYYNIPLSGGGSSTSGTINIPIGIPENFGSGTFTFVYCIYDRNGRVSNILRIRFTITRIEPLKAGEGRATVNGRTVNANAICDLDFAPYGRGYGIQINDSQFLIFYNMRQGNVTLGNFENMAVNGNDTSPFALYFDGTNAYFSVSGTANVSNKKISATVTLKELLGSRTMTLSASGNCR</sequence>
<proteinExistence type="predicted"/>
<evidence type="ECO:0000313" key="2">
    <source>
        <dbReference type="EMBL" id="AEI51276.1"/>
    </source>
</evidence>
<dbReference type="RefSeq" id="WP_013930560.1">
    <property type="nucleotide sequence ID" value="NC_015703.1"/>
</dbReference>
<feature type="compositionally biased region" description="Polar residues" evidence="1">
    <location>
        <begin position="75"/>
        <end position="87"/>
    </location>
</feature>
<dbReference type="PROSITE" id="PS51257">
    <property type="entry name" value="PROKAR_LIPOPROTEIN"/>
    <property type="match status" value="1"/>
</dbReference>
<dbReference type="Proteomes" id="UP000000493">
    <property type="component" value="Chromosome"/>
</dbReference>
<dbReference type="KEGG" id="rsi:Runsl_4967"/>
<dbReference type="AlphaFoldDB" id="A0A7U3ZQ24"/>
<gene>
    <name evidence="2" type="ordered locus">Runsl_4967</name>
</gene>
<keyword evidence="3" id="KW-1185">Reference proteome</keyword>
<evidence type="ECO:0000256" key="1">
    <source>
        <dbReference type="SAM" id="MobiDB-lite"/>
    </source>
</evidence>
<name>A0A7U3ZQ24_RUNSL</name>
<protein>
    <submittedName>
        <fullName evidence="2">Uncharacterized protein</fullName>
    </submittedName>
</protein>
<accession>A0A7U3ZQ24</accession>